<keyword evidence="2" id="KW-1185">Reference proteome</keyword>
<proteinExistence type="predicted"/>
<dbReference type="EMBL" id="JBGFUD010000587">
    <property type="protein sequence ID" value="MFH4974840.1"/>
    <property type="molecule type" value="Genomic_DNA"/>
</dbReference>
<accession>A0ABD6E4F3</accession>
<dbReference type="Proteomes" id="UP001608902">
    <property type="component" value="Unassembled WGS sequence"/>
</dbReference>
<gene>
    <name evidence="1" type="ORF">AB6A40_001549</name>
</gene>
<sequence>MGTLLHENLENVSKMCADHNVWPNSTIVQSTSSSLPLIFHSRRSSSPSAIVVLSLKRSQILRHSSCNDSLMENVNRRMPKIDPITSVESIDAHMQSANLCSIVEKKSHEKSCLNSTFSTQFALGNAQTTIHHHSSSFDRNDSIRTDHCAECEGRCRSTESHTYFGRKKANYWILCRLIRRLLHCKLNLLFDQLSHRSSSSTT</sequence>
<comment type="caution">
    <text evidence="1">The sequence shown here is derived from an EMBL/GenBank/DDBJ whole genome shotgun (WGS) entry which is preliminary data.</text>
</comment>
<protein>
    <submittedName>
        <fullName evidence="1">Uncharacterized protein</fullName>
    </submittedName>
</protein>
<name>A0ABD6E4F3_9BILA</name>
<evidence type="ECO:0000313" key="2">
    <source>
        <dbReference type="Proteomes" id="UP001608902"/>
    </source>
</evidence>
<dbReference type="AlphaFoldDB" id="A0ABD6E4F3"/>
<organism evidence="1 2">
    <name type="scientific">Gnathostoma spinigerum</name>
    <dbReference type="NCBI Taxonomy" id="75299"/>
    <lineage>
        <taxon>Eukaryota</taxon>
        <taxon>Metazoa</taxon>
        <taxon>Ecdysozoa</taxon>
        <taxon>Nematoda</taxon>
        <taxon>Chromadorea</taxon>
        <taxon>Rhabditida</taxon>
        <taxon>Spirurina</taxon>
        <taxon>Gnathostomatomorpha</taxon>
        <taxon>Gnathostomatoidea</taxon>
        <taxon>Gnathostomatidae</taxon>
        <taxon>Gnathostoma</taxon>
    </lineage>
</organism>
<reference evidence="1 2" key="1">
    <citation type="submission" date="2024-08" db="EMBL/GenBank/DDBJ databases">
        <title>Gnathostoma spinigerum genome.</title>
        <authorList>
            <person name="Gonzalez-Bertolin B."/>
            <person name="Monzon S."/>
            <person name="Zaballos A."/>
            <person name="Jimenez P."/>
            <person name="Dekumyoy P."/>
            <person name="Varona S."/>
            <person name="Cuesta I."/>
            <person name="Sumanam S."/>
            <person name="Adisakwattana P."/>
            <person name="Gasser R.B."/>
            <person name="Hernandez-Gonzalez A."/>
            <person name="Young N.D."/>
            <person name="Perteguer M.J."/>
        </authorList>
    </citation>
    <scope>NUCLEOTIDE SEQUENCE [LARGE SCALE GENOMIC DNA]</scope>
    <source>
        <strain evidence="1">AL3</strain>
        <tissue evidence="1">Liver</tissue>
    </source>
</reference>
<evidence type="ECO:0000313" key="1">
    <source>
        <dbReference type="EMBL" id="MFH4974840.1"/>
    </source>
</evidence>